<feature type="transmembrane region" description="Helical" evidence="6">
    <location>
        <begin position="229"/>
        <end position="248"/>
    </location>
</feature>
<protein>
    <recommendedName>
        <fullName evidence="7">Type II secretion system protein GspF domain-containing protein</fullName>
    </recommendedName>
</protein>
<dbReference type="EMBL" id="PIPM01000008">
    <property type="protein sequence ID" value="RUO31338.1"/>
    <property type="molecule type" value="Genomic_DNA"/>
</dbReference>
<proteinExistence type="predicted"/>
<organism evidence="8 9">
    <name type="scientific">Aliidiomarina sanyensis</name>
    <dbReference type="NCBI Taxonomy" id="1249555"/>
    <lineage>
        <taxon>Bacteria</taxon>
        <taxon>Pseudomonadati</taxon>
        <taxon>Pseudomonadota</taxon>
        <taxon>Gammaproteobacteria</taxon>
        <taxon>Alteromonadales</taxon>
        <taxon>Idiomarinaceae</taxon>
        <taxon>Aliidiomarina</taxon>
    </lineage>
</organism>
<keyword evidence="5 6" id="KW-0472">Membrane</keyword>
<evidence type="ECO:0000256" key="3">
    <source>
        <dbReference type="ARBA" id="ARBA00022692"/>
    </source>
</evidence>
<evidence type="ECO:0000256" key="2">
    <source>
        <dbReference type="ARBA" id="ARBA00022475"/>
    </source>
</evidence>
<dbReference type="GO" id="GO:0005886">
    <property type="term" value="C:plasma membrane"/>
    <property type="evidence" value="ECO:0007669"/>
    <property type="project" value="UniProtKB-SubCell"/>
</dbReference>
<dbReference type="Pfam" id="PF00482">
    <property type="entry name" value="T2SSF"/>
    <property type="match status" value="1"/>
</dbReference>
<dbReference type="PANTHER" id="PTHR35007:SF1">
    <property type="entry name" value="PILUS ASSEMBLY PROTEIN"/>
    <property type="match status" value="1"/>
</dbReference>
<dbReference type="Proteomes" id="UP000288405">
    <property type="component" value="Unassembled WGS sequence"/>
</dbReference>
<dbReference type="PANTHER" id="PTHR35007">
    <property type="entry name" value="INTEGRAL MEMBRANE PROTEIN-RELATED"/>
    <property type="match status" value="1"/>
</dbReference>
<keyword evidence="4 6" id="KW-1133">Transmembrane helix</keyword>
<dbReference type="AlphaFoldDB" id="A0A432WEV1"/>
<dbReference type="InterPro" id="IPR042094">
    <property type="entry name" value="T2SS_GspF_sf"/>
</dbReference>
<evidence type="ECO:0000256" key="4">
    <source>
        <dbReference type="ARBA" id="ARBA00022989"/>
    </source>
</evidence>
<dbReference type="OrthoDB" id="5611741at2"/>
<feature type="domain" description="Type II secretion system protein GspF" evidence="7">
    <location>
        <begin position="123"/>
        <end position="244"/>
    </location>
</feature>
<sequence>MFTDTQMAKHISTLFFTLAFTLWSVGIGLILRTGYRAYVSDYALRLQRKLSDVWLFIPLRSLIQVWLLGCALVLLLGFLSQRSGLILLVLLALWVVAPWIAISWFKRRRLELFLGQLPDAFMLLANSIATGSTMQRSLHFVSQNMPAPLGQEFAVVVRQLKLGLALESAFKPMESRMNSVDVRRMIMTLLLATQTGSQQAKMLYTCAQTLRKKRFLHRKIQTISAQGRLQGKVMSALPFVLFLAFFWIEPEVMKQLAHHPFGWMTGGMVVVLIVIGHGWIQRMLRIPVPL</sequence>
<feature type="transmembrane region" description="Helical" evidence="6">
    <location>
        <begin position="85"/>
        <end position="105"/>
    </location>
</feature>
<comment type="subcellular location">
    <subcellularLocation>
        <location evidence="1">Cell membrane</location>
        <topology evidence="1">Multi-pass membrane protein</topology>
    </subcellularLocation>
</comment>
<name>A0A432WEV1_9GAMM</name>
<evidence type="ECO:0000259" key="7">
    <source>
        <dbReference type="Pfam" id="PF00482"/>
    </source>
</evidence>
<evidence type="ECO:0000256" key="5">
    <source>
        <dbReference type="ARBA" id="ARBA00023136"/>
    </source>
</evidence>
<gene>
    <name evidence="8" type="ORF">CWE11_08305</name>
</gene>
<feature type="transmembrane region" description="Helical" evidence="6">
    <location>
        <begin position="53"/>
        <end position="79"/>
    </location>
</feature>
<keyword evidence="2" id="KW-1003">Cell membrane</keyword>
<reference evidence="8 9" key="1">
    <citation type="journal article" date="2011" name="Front. Microbiol.">
        <title>Genomic signatures of strain selection and enhancement in Bacillus atrophaeus var. globigii, a historical biowarfare simulant.</title>
        <authorList>
            <person name="Gibbons H.S."/>
            <person name="Broomall S.M."/>
            <person name="McNew L.A."/>
            <person name="Daligault H."/>
            <person name="Chapman C."/>
            <person name="Bruce D."/>
            <person name="Karavis M."/>
            <person name="Krepps M."/>
            <person name="McGregor P.A."/>
            <person name="Hong C."/>
            <person name="Park K.H."/>
            <person name="Akmal A."/>
            <person name="Feldman A."/>
            <person name="Lin J.S."/>
            <person name="Chang W.E."/>
            <person name="Higgs B.W."/>
            <person name="Demirev P."/>
            <person name="Lindquist J."/>
            <person name="Liem A."/>
            <person name="Fochler E."/>
            <person name="Read T.D."/>
            <person name="Tapia R."/>
            <person name="Johnson S."/>
            <person name="Bishop-Lilly K.A."/>
            <person name="Detter C."/>
            <person name="Han C."/>
            <person name="Sozhamannan S."/>
            <person name="Rosenzweig C.N."/>
            <person name="Skowronski E.W."/>
        </authorList>
    </citation>
    <scope>NUCLEOTIDE SEQUENCE [LARGE SCALE GENOMIC DNA]</scope>
    <source>
        <strain evidence="8 9">GYP-17</strain>
    </source>
</reference>
<keyword evidence="3 6" id="KW-0812">Transmembrane</keyword>
<dbReference type="RefSeq" id="WP_126777157.1">
    <property type="nucleotide sequence ID" value="NZ_PIPM01000008.1"/>
</dbReference>
<keyword evidence="9" id="KW-1185">Reference proteome</keyword>
<dbReference type="InterPro" id="IPR018076">
    <property type="entry name" value="T2SS_GspF_dom"/>
</dbReference>
<accession>A0A432WEV1</accession>
<evidence type="ECO:0000256" key="6">
    <source>
        <dbReference type="SAM" id="Phobius"/>
    </source>
</evidence>
<dbReference type="Gene3D" id="1.20.81.30">
    <property type="entry name" value="Type II secretion system (T2SS), domain F"/>
    <property type="match status" value="1"/>
</dbReference>
<evidence type="ECO:0000256" key="1">
    <source>
        <dbReference type="ARBA" id="ARBA00004651"/>
    </source>
</evidence>
<feature type="transmembrane region" description="Helical" evidence="6">
    <location>
        <begin position="260"/>
        <end position="280"/>
    </location>
</feature>
<comment type="caution">
    <text evidence="8">The sequence shown here is derived from an EMBL/GenBank/DDBJ whole genome shotgun (WGS) entry which is preliminary data.</text>
</comment>
<feature type="transmembrane region" description="Helical" evidence="6">
    <location>
        <begin position="12"/>
        <end position="32"/>
    </location>
</feature>
<evidence type="ECO:0000313" key="9">
    <source>
        <dbReference type="Proteomes" id="UP000288405"/>
    </source>
</evidence>
<evidence type="ECO:0000313" key="8">
    <source>
        <dbReference type="EMBL" id="RUO31338.1"/>
    </source>
</evidence>